<dbReference type="RefSeq" id="WP_068379273.1">
    <property type="nucleotide sequence ID" value="NZ_LSNE01000009.1"/>
</dbReference>
<gene>
    <name evidence="6" type="ORF">AX660_19730</name>
</gene>
<dbReference type="Gene3D" id="1.10.287.130">
    <property type="match status" value="1"/>
</dbReference>
<dbReference type="SUPFAM" id="SSF55874">
    <property type="entry name" value="ATPase domain of HSP90 chaperone/DNA topoisomerase II/histidine kinase"/>
    <property type="match status" value="1"/>
</dbReference>
<feature type="transmembrane region" description="Helical" evidence="4">
    <location>
        <begin position="161"/>
        <end position="186"/>
    </location>
</feature>
<feature type="transmembrane region" description="Helical" evidence="4">
    <location>
        <begin position="76"/>
        <end position="93"/>
    </location>
</feature>
<feature type="transmembrane region" description="Helical" evidence="4">
    <location>
        <begin position="23"/>
        <end position="44"/>
    </location>
</feature>
<comment type="catalytic activity">
    <reaction evidence="1">
        <text>ATP + protein L-histidine = ADP + protein N-phospho-L-histidine.</text>
        <dbReference type="EC" id="2.7.13.3"/>
    </reaction>
</comment>
<dbReference type="CDD" id="cd00075">
    <property type="entry name" value="HATPase"/>
    <property type="match status" value="1"/>
</dbReference>
<dbReference type="PROSITE" id="PS50109">
    <property type="entry name" value="HIS_KIN"/>
    <property type="match status" value="1"/>
</dbReference>
<evidence type="ECO:0000256" key="1">
    <source>
        <dbReference type="ARBA" id="ARBA00000085"/>
    </source>
</evidence>
<dbReference type="InterPro" id="IPR004358">
    <property type="entry name" value="Sig_transdc_His_kin-like_C"/>
</dbReference>
<evidence type="ECO:0000256" key="2">
    <source>
        <dbReference type="ARBA" id="ARBA00012438"/>
    </source>
</evidence>
<dbReference type="InterPro" id="IPR036890">
    <property type="entry name" value="HATPase_C_sf"/>
</dbReference>
<name>A0A148KNF6_9ALTE</name>
<proteinExistence type="predicted"/>
<feature type="domain" description="Histidine kinase" evidence="5">
    <location>
        <begin position="243"/>
        <end position="473"/>
    </location>
</feature>
<dbReference type="EMBL" id="LSNE01000009">
    <property type="protein sequence ID" value="KXI27775.1"/>
    <property type="molecule type" value="Genomic_DNA"/>
</dbReference>
<dbReference type="Proteomes" id="UP000070299">
    <property type="component" value="Unassembled WGS sequence"/>
</dbReference>
<evidence type="ECO:0000259" key="5">
    <source>
        <dbReference type="PROSITE" id="PS50109"/>
    </source>
</evidence>
<feature type="transmembrane region" description="Helical" evidence="4">
    <location>
        <begin position="50"/>
        <end position="69"/>
    </location>
</feature>
<evidence type="ECO:0000313" key="7">
    <source>
        <dbReference type="Proteomes" id="UP000070299"/>
    </source>
</evidence>
<dbReference type="SMART" id="SM00387">
    <property type="entry name" value="HATPase_c"/>
    <property type="match status" value="1"/>
</dbReference>
<protein>
    <recommendedName>
        <fullName evidence="2">histidine kinase</fullName>
        <ecNumber evidence="2">2.7.13.3</ecNumber>
    </recommendedName>
</protein>
<dbReference type="GO" id="GO:0004673">
    <property type="term" value="F:protein histidine kinase activity"/>
    <property type="evidence" value="ECO:0007669"/>
    <property type="project" value="UniProtKB-EC"/>
</dbReference>
<dbReference type="InterPro" id="IPR003594">
    <property type="entry name" value="HATPase_dom"/>
</dbReference>
<dbReference type="PANTHER" id="PTHR43065">
    <property type="entry name" value="SENSOR HISTIDINE KINASE"/>
    <property type="match status" value="1"/>
</dbReference>
<comment type="caution">
    <text evidence="6">The sequence shown here is derived from an EMBL/GenBank/DDBJ whole genome shotgun (WGS) entry which is preliminary data.</text>
</comment>
<dbReference type="Pfam" id="PF02518">
    <property type="entry name" value="HATPase_c"/>
    <property type="match status" value="1"/>
</dbReference>
<accession>A0A148KNF6</accession>
<organism evidence="6 7">
    <name type="scientific">Paraglaciecola hydrolytica</name>
    <dbReference type="NCBI Taxonomy" id="1799789"/>
    <lineage>
        <taxon>Bacteria</taxon>
        <taxon>Pseudomonadati</taxon>
        <taxon>Pseudomonadota</taxon>
        <taxon>Gammaproteobacteria</taxon>
        <taxon>Alteromonadales</taxon>
        <taxon>Alteromonadaceae</taxon>
        <taxon>Paraglaciecola</taxon>
    </lineage>
</organism>
<dbReference type="AlphaFoldDB" id="A0A148KNF6"/>
<evidence type="ECO:0000256" key="4">
    <source>
        <dbReference type="SAM" id="Phobius"/>
    </source>
</evidence>
<reference evidence="7" key="1">
    <citation type="submission" date="2016-02" db="EMBL/GenBank/DDBJ databases">
        <authorList>
            <person name="Schultz-Johansen M."/>
            <person name="Glaring M.A."/>
            <person name="Bech P.K."/>
            <person name="Stougaard P."/>
        </authorList>
    </citation>
    <scope>NUCLEOTIDE SEQUENCE [LARGE SCALE GENOMIC DNA]</scope>
    <source>
        <strain evidence="7">S66</strain>
    </source>
</reference>
<keyword evidence="7" id="KW-1185">Reference proteome</keyword>
<keyword evidence="4" id="KW-1133">Transmembrane helix</keyword>
<dbReference type="PANTHER" id="PTHR43065:SF47">
    <property type="match status" value="1"/>
</dbReference>
<feature type="transmembrane region" description="Helical" evidence="4">
    <location>
        <begin position="99"/>
        <end position="117"/>
    </location>
</feature>
<feature type="coiled-coil region" evidence="3">
    <location>
        <begin position="193"/>
        <end position="227"/>
    </location>
</feature>
<evidence type="ECO:0000256" key="3">
    <source>
        <dbReference type="SAM" id="Coils"/>
    </source>
</evidence>
<evidence type="ECO:0000313" key="6">
    <source>
        <dbReference type="EMBL" id="KXI27775.1"/>
    </source>
</evidence>
<keyword evidence="4" id="KW-0812">Transmembrane</keyword>
<feature type="transmembrane region" description="Helical" evidence="4">
    <location>
        <begin position="124"/>
        <end position="141"/>
    </location>
</feature>
<dbReference type="PRINTS" id="PR00344">
    <property type="entry name" value="BCTRLSENSOR"/>
</dbReference>
<dbReference type="OrthoDB" id="9772100at2"/>
<sequence>MKTTLSPDYLNLESVVTGYRQRAIIAIQSAFLGGACIIFVLSFAQSSFMIRSAIALTILLSAISLIWAYRARITTAVIILATQFVIIPTYLAYLSLGTYDSAMMILPAGMIAISVVVKPRVMAIFSLLMLFASGFVAWATLHGTTGKLFFLEDFRADPVDVAVTLVVVFFSGMVATYVSSVLTNLLHKLAEYQSTLEERVERRTSDLEQANTELHKAMERLDQARVELVRGEKLAGLGSLVAGVAHELNTPIGNTAMVASTLREQVNNFSSVVASGKVLKSDLTLLVERINEGTELLLSSTHRARDLVASFKQVAVDQTSDRRRVFKLETVVEDVLRSMRPSFHRIQISSEVPPDISCDGYPGPLGQLLTNLIQNAIIHGIDQASDGLVKVICSAIGDDSIQIVVEDNGRGIDKETMNKIFDPFFTTRMGQGGSGLGLTIVHNIATGMLAGKIAVESLVGIGTRFIVTIPRTTPERSSLGSD</sequence>
<dbReference type="EC" id="2.7.13.3" evidence="2"/>
<dbReference type="STRING" id="1799789.AX660_19730"/>
<dbReference type="InterPro" id="IPR005467">
    <property type="entry name" value="His_kinase_dom"/>
</dbReference>
<dbReference type="Gene3D" id="3.30.565.10">
    <property type="entry name" value="Histidine kinase-like ATPase, C-terminal domain"/>
    <property type="match status" value="1"/>
</dbReference>
<keyword evidence="3" id="KW-0175">Coiled coil</keyword>
<keyword evidence="4" id="KW-0472">Membrane</keyword>